<evidence type="ECO:0000256" key="3">
    <source>
        <dbReference type="ARBA" id="ARBA00022452"/>
    </source>
</evidence>
<evidence type="ECO:0000256" key="1">
    <source>
        <dbReference type="ARBA" id="ARBA00004571"/>
    </source>
</evidence>
<dbReference type="PROSITE" id="PS52016">
    <property type="entry name" value="TONB_DEPENDENT_REC_3"/>
    <property type="match status" value="1"/>
</dbReference>
<protein>
    <submittedName>
        <fullName evidence="8">TonB-dependent receptor</fullName>
    </submittedName>
</protein>
<organism evidence="8 9">
    <name type="scientific">Aeromonas allosaccharophila</name>
    <dbReference type="NCBI Taxonomy" id="656"/>
    <lineage>
        <taxon>Bacteria</taxon>
        <taxon>Pseudomonadati</taxon>
        <taxon>Pseudomonadota</taxon>
        <taxon>Gammaproteobacteria</taxon>
        <taxon>Aeromonadales</taxon>
        <taxon>Aeromonadaceae</taxon>
        <taxon>Aeromonas</taxon>
    </lineage>
</organism>
<evidence type="ECO:0000256" key="5">
    <source>
        <dbReference type="ARBA" id="ARBA00023136"/>
    </source>
</evidence>
<sequence length="69" mass="7757">MPPFFGRSSTISRSAIGQVRTLPESDYRGDSLFDLTAGVYNLFDKTVDYSSYGTVLDGRRYNLGVTYNF</sequence>
<keyword evidence="3 7" id="KW-1134">Transmembrane beta strand</keyword>
<dbReference type="InterPro" id="IPR036942">
    <property type="entry name" value="Beta-barrel_TonB_sf"/>
</dbReference>
<reference evidence="8 9" key="1">
    <citation type="submission" date="2020-12" db="EMBL/GenBank/DDBJ databases">
        <title>FDA dAtabase for Regulatory Grade micrObial Sequences (FDA-ARGOS): Supporting development and validation of Infectious Disease Dx tests.</title>
        <authorList>
            <person name="Sproer C."/>
            <person name="Gronow S."/>
            <person name="Severitt S."/>
            <person name="Schroder I."/>
            <person name="Tallon L."/>
            <person name="Sadzewicz L."/>
            <person name="Zhao X."/>
            <person name="Boylan J."/>
            <person name="Ott S."/>
            <person name="Bowen H."/>
            <person name="Vavikolanu K."/>
            <person name="Mehta A."/>
            <person name="Aluvathingal J."/>
            <person name="Nadendla S."/>
            <person name="Lowell S."/>
            <person name="Myers T."/>
            <person name="Yan Y."/>
            <person name="Sichtig H."/>
        </authorList>
    </citation>
    <scope>NUCLEOTIDE SEQUENCE [LARGE SCALE GENOMIC DNA]</scope>
    <source>
        <strain evidence="8 9">FDAARGOS_933</strain>
    </source>
</reference>
<evidence type="ECO:0000256" key="2">
    <source>
        <dbReference type="ARBA" id="ARBA00022448"/>
    </source>
</evidence>
<dbReference type="EMBL" id="CP065745">
    <property type="protein sequence ID" value="QPR56861.1"/>
    <property type="molecule type" value="Genomic_DNA"/>
</dbReference>
<dbReference type="KEGG" id="aall:I6G90_14665"/>
<proteinExistence type="inferred from homology"/>
<dbReference type="GO" id="GO:0009279">
    <property type="term" value="C:cell outer membrane"/>
    <property type="evidence" value="ECO:0007669"/>
    <property type="project" value="UniProtKB-SubCell"/>
</dbReference>
<dbReference type="Proteomes" id="UP000595101">
    <property type="component" value="Chromosome"/>
</dbReference>
<keyword evidence="4 7" id="KW-0812">Transmembrane</keyword>
<dbReference type="SUPFAM" id="SSF56935">
    <property type="entry name" value="Porins"/>
    <property type="match status" value="1"/>
</dbReference>
<accession>A0A7T2PJK7</accession>
<evidence type="ECO:0000313" key="9">
    <source>
        <dbReference type="Proteomes" id="UP000595101"/>
    </source>
</evidence>
<evidence type="ECO:0000256" key="4">
    <source>
        <dbReference type="ARBA" id="ARBA00022692"/>
    </source>
</evidence>
<evidence type="ECO:0000256" key="6">
    <source>
        <dbReference type="ARBA" id="ARBA00023237"/>
    </source>
</evidence>
<keyword evidence="2 7" id="KW-0813">Transport</keyword>
<comment type="similarity">
    <text evidence="7">Belongs to the TonB-dependent receptor family.</text>
</comment>
<dbReference type="Gene3D" id="2.40.170.20">
    <property type="entry name" value="TonB-dependent receptor, beta-barrel domain"/>
    <property type="match status" value="1"/>
</dbReference>
<dbReference type="AlphaFoldDB" id="A0A7T2PJK7"/>
<keyword evidence="5 7" id="KW-0472">Membrane</keyword>
<keyword evidence="8" id="KW-0675">Receptor</keyword>
<evidence type="ECO:0000313" key="8">
    <source>
        <dbReference type="EMBL" id="QPR56861.1"/>
    </source>
</evidence>
<dbReference type="InterPro" id="IPR039426">
    <property type="entry name" value="TonB-dep_rcpt-like"/>
</dbReference>
<gene>
    <name evidence="8" type="ORF">I6G90_14665</name>
</gene>
<comment type="subcellular location">
    <subcellularLocation>
        <location evidence="1 7">Cell outer membrane</location>
        <topology evidence="1 7">Multi-pass membrane protein</topology>
    </subcellularLocation>
</comment>
<name>A0A7T2PJK7_9GAMM</name>
<evidence type="ECO:0000256" key="7">
    <source>
        <dbReference type="PROSITE-ProRule" id="PRU01360"/>
    </source>
</evidence>
<keyword evidence="6 7" id="KW-0998">Cell outer membrane</keyword>